<accession>A0A4Y8UGR2</accession>
<evidence type="ECO:0000313" key="3">
    <source>
        <dbReference type="Proteomes" id="UP000298133"/>
    </source>
</evidence>
<name>A0A4Y8UGR2_9GAMM</name>
<sequence length="153" mass="17000">MLATLQPPRGHRRRGLARLLLGLLLGLALPVAATEVPIGGGFRIVYSAFNSTFIQPEIAQRYQLRRGRDAGLINIAVVDSANRTHPALLSGRVSNIFQQQQSLEFITIDEGDAIYYLAPFEIDGESFLSFTVTVDSAGQPLKSFNFKKRFYEQ</sequence>
<gene>
    <name evidence="2" type="ORF">E3W66_07115</name>
</gene>
<dbReference type="Proteomes" id="UP000298133">
    <property type="component" value="Unassembled WGS sequence"/>
</dbReference>
<evidence type="ECO:0000259" key="1">
    <source>
        <dbReference type="Pfam" id="PF14467"/>
    </source>
</evidence>
<dbReference type="EMBL" id="SPIA01000002">
    <property type="protein sequence ID" value="TFH68006.1"/>
    <property type="molecule type" value="Genomic_DNA"/>
</dbReference>
<reference evidence="2 3" key="1">
    <citation type="submission" date="2019-03" db="EMBL/GenBank/DDBJ databases">
        <title>Draft genome of Gammaproteobacteria bacterium LSUCC0057, a member of the SAR92 clade.</title>
        <authorList>
            <person name="Lanclos V.C."/>
            <person name="Doiron C."/>
            <person name="Henson M.W."/>
            <person name="Thrash J.C."/>
        </authorList>
    </citation>
    <scope>NUCLEOTIDE SEQUENCE [LARGE SCALE GENOMIC DNA]</scope>
    <source>
        <strain evidence="2 3">LSUCC0057</strain>
    </source>
</reference>
<dbReference type="InterPro" id="IPR025218">
    <property type="entry name" value="DUF4426"/>
</dbReference>
<protein>
    <submittedName>
        <fullName evidence="2">DUF4426 domain-containing protein</fullName>
    </submittedName>
</protein>
<evidence type="ECO:0000313" key="2">
    <source>
        <dbReference type="EMBL" id="TFH68006.1"/>
    </source>
</evidence>
<dbReference type="Pfam" id="PF14467">
    <property type="entry name" value="DUF4426"/>
    <property type="match status" value="1"/>
</dbReference>
<feature type="domain" description="DUF4426" evidence="1">
    <location>
        <begin position="40"/>
        <end position="152"/>
    </location>
</feature>
<dbReference type="OrthoDB" id="8563353at2"/>
<organism evidence="2 3">
    <name type="scientific">Gammaproteobacteria bacterium LSUCC0057</name>
    <dbReference type="NCBI Taxonomy" id="2559237"/>
    <lineage>
        <taxon>Bacteria</taxon>
        <taxon>Pseudomonadati</taxon>
        <taxon>Pseudomonadota</taxon>
        <taxon>Gammaproteobacteria</taxon>
        <taxon>Cellvibrionales</taxon>
        <taxon>Porticoccaceae</taxon>
        <taxon>SAR92 clade</taxon>
    </lineage>
</organism>
<proteinExistence type="predicted"/>
<comment type="caution">
    <text evidence="2">The sequence shown here is derived from an EMBL/GenBank/DDBJ whole genome shotgun (WGS) entry which is preliminary data.</text>
</comment>
<dbReference type="AlphaFoldDB" id="A0A4Y8UGR2"/>
<dbReference type="Gene3D" id="2.60.40.3340">
    <property type="entry name" value="Domain of unknown function DUF4426"/>
    <property type="match status" value="1"/>
</dbReference>
<keyword evidence="3" id="KW-1185">Reference proteome</keyword>